<dbReference type="EMBL" id="KN830884">
    <property type="protein sequence ID" value="KIK72390.1"/>
    <property type="molecule type" value="Genomic_DNA"/>
</dbReference>
<protein>
    <submittedName>
        <fullName evidence="1">Uncharacterized protein</fullName>
    </submittedName>
</protein>
<evidence type="ECO:0000313" key="1">
    <source>
        <dbReference type="EMBL" id="KIK72390.1"/>
    </source>
</evidence>
<dbReference type="HOGENOM" id="CLU_2528165_0_0_1"/>
<evidence type="ECO:0000313" key="2">
    <source>
        <dbReference type="Proteomes" id="UP000054538"/>
    </source>
</evidence>
<organism evidence="1 2">
    <name type="scientific">Paxillus rubicundulus Ve08.2h10</name>
    <dbReference type="NCBI Taxonomy" id="930991"/>
    <lineage>
        <taxon>Eukaryota</taxon>
        <taxon>Fungi</taxon>
        <taxon>Dikarya</taxon>
        <taxon>Basidiomycota</taxon>
        <taxon>Agaricomycotina</taxon>
        <taxon>Agaricomycetes</taxon>
        <taxon>Agaricomycetidae</taxon>
        <taxon>Boletales</taxon>
        <taxon>Paxilineae</taxon>
        <taxon>Paxillaceae</taxon>
        <taxon>Paxillus</taxon>
    </lineage>
</organism>
<keyword evidence="2" id="KW-1185">Reference proteome</keyword>
<accession>A0A0D0D6A4</accession>
<reference evidence="2" key="2">
    <citation type="submission" date="2015-01" db="EMBL/GenBank/DDBJ databases">
        <title>Evolutionary Origins and Diversification of the Mycorrhizal Mutualists.</title>
        <authorList>
            <consortium name="DOE Joint Genome Institute"/>
            <consortium name="Mycorrhizal Genomics Consortium"/>
            <person name="Kohler A."/>
            <person name="Kuo A."/>
            <person name="Nagy L.G."/>
            <person name="Floudas D."/>
            <person name="Copeland A."/>
            <person name="Barry K.W."/>
            <person name="Cichocki N."/>
            <person name="Veneault-Fourrey C."/>
            <person name="LaButti K."/>
            <person name="Lindquist E.A."/>
            <person name="Lipzen A."/>
            <person name="Lundell T."/>
            <person name="Morin E."/>
            <person name="Murat C."/>
            <person name="Riley R."/>
            <person name="Ohm R."/>
            <person name="Sun H."/>
            <person name="Tunlid A."/>
            <person name="Henrissat B."/>
            <person name="Grigoriev I.V."/>
            <person name="Hibbett D.S."/>
            <person name="Martin F."/>
        </authorList>
    </citation>
    <scope>NUCLEOTIDE SEQUENCE [LARGE SCALE GENOMIC DNA]</scope>
    <source>
        <strain evidence="2">Ve08.2h10</strain>
    </source>
</reference>
<sequence length="84" mass="9351">MLLVFKYSTAGRSAAVLIKKKVERQLSVKTKAEAFRGNVWVYLFESKPTGLQLLPMSHVREFSKFRCGAQCAVEDGVATTESPL</sequence>
<proteinExistence type="predicted"/>
<dbReference type="InParanoid" id="A0A0D0D6A4"/>
<gene>
    <name evidence="1" type="ORF">PAXRUDRAFT_836471</name>
</gene>
<name>A0A0D0D6A4_9AGAM</name>
<reference evidence="1 2" key="1">
    <citation type="submission" date="2014-04" db="EMBL/GenBank/DDBJ databases">
        <authorList>
            <consortium name="DOE Joint Genome Institute"/>
            <person name="Kuo A."/>
            <person name="Kohler A."/>
            <person name="Jargeat P."/>
            <person name="Nagy L.G."/>
            <person name="Floudas D."/>
            <person name="Copeland A."/>
            <person name="Barry K.W."/>
            <person name="Cichocki N."/>
            <person name="Veneault-Fourrey C."/>
            <person name="LaButti K."/>
            <person name="Lindquist E.A."/>
            <person name="Lipzen A."/>
            <person name="Lundell T."/>
            <person name="Morin E."/>
            <person name="Murat C."/>
            <person name="Sun H."/>
            <person name="Tunlid A."/>
            <person name="Henrissat B."/>
            <person name="Grigoriev I.V."/>
            <person name="Hibbett D.S."/>
            <person name="Martin F."/>
            <person name="Nordberg H.P."/>
            <person name="Cantor M.N."/>
            <person name="Hua S.X."/>
        </authorList>
    </citation>
    <scope>NUCLEOTIDE SEQUENCE [LARGE SCALE GENOMIC DNA]</scope>
    <source>
        <strain evidence="1 2">Ve08.2h10</strain>
    </source>
</reference>
<dbReference type="AlphaFoldDB" id="A0A0D0D6A4"/>
<dbReference type="Proteomes" id="UP000054538">
    <property type="component" value="Unassembled WGS sequence"/>
</dbReference>